<keyword evidence="1" id="KW-0812">Transmembrane</keyword>
<dbReference type="InterPro" id="IPR004158">
    <property type="entry name" value="DUF247_pln"/>
</dbReference>
<evidence type="ECO:0000256" key="1">
    <source>
        <dbReference type="SAM" id="Phobius"/>
    </source>
</evidence>
<accession>A0A9Q0KJF1</accession>
<comment type="caution">
    <text evidence="2">The sequence shown here is derived from an EMBL/GenBank/DDBJ whole genome shotgun (WGS) entry which is preliminary data.</text>
</comment>
<reference evidence="2" key="1">
    <citation type="journal article" date="2023" name="Plant J.">
        <title>The genome of the king protea, Protea cynaroides.</title>
        <authorList>
            <person name="Chang J."/>
            <person name="Duong T.A."/>
            <person name="Schoeman C."/>
            <person name="Ma X."/>
            <person name="Roodt D."/>
            <person name="Barker N."/>
            <person name="Li Z."/>
            <person name="Van de Peer Y."/>
            <person name="Mizrachi E."/>
        </authorList>
    </citation>
    <scope>NUCLEOTIDE SEQUENCE</scope>
    <source>
        <tissue evidence="2">Young leaves</tissue>
    </source>
</reference>
<dbReference type="PANTHER" id="PTHR31549:SF149">
    <property type="entry name" value="ISOPRENOID SYNTHASE DOMAIN-CONTAINING PROTEIN"/>
    <property type="match status" value="1"/>
</dbReference>
<dbReference type="EMBL" id="JAMYWD010000005">
    <property type="protein sequence ID" value="KAJ4971585.1"/>
    <property type="molecule type" value="Genomic_DNA"/>
</dbReference>
<evidence type="ECO:0000313" key="2">
    <source>
        <dbReference type="EMBL" id="KAJ4971585.1"/>
    </source>
</evidence>
<name>A0A9Q0KJF1_9MAGN</name>
<keyword evidence="1" id="KW-1133">Transmembrane helix</keyword>
<proteinExistence type="predicted"/>
<dbReference type="Pfam" id="PF03140">
    <property type="entry name" value="DUF247"/>
    <property type="match status" value="1"/>
</dbReference>
<sequence>MASTNEIRSVSIERSEKRTEVIENIHGARRSSTEPAIIADKRKRSVVISETSGSCLQWLQSILGEQETSQPETKAGIGKVLTILRDIGEHKDCFDPMVVSIGPYHNKDKDKDGNPKFARVENLKPSIAKEFIGGDGKKLCNFDEVSCIARAYYEKNSTADLSDDQFTRMMFLDGCFVLHFIDCVVNGKPKATKMKTDQIAFVLRDLFLLENQLPFFVLQALMSFRYSTEKDWRDLIYKFVKIPLNLQKAEPLEDDIPAHLLDLLRKKLIGHGQSSSASSLNPNDDWHSFRSVNELKKAGIKCRKSNGGSLKDVKFEEHFIRGDLFLPQLVIDDSSKSILLNLVAYEASPDGPSDYVVTSYIALLDALIDHPEDVKELRSKGILQNLLGSDQQVADLFNELAINLVPSPSEYLEVKSKIEKHYSSKLSIWMTDFRVTHFSSPWTIFAFFVAGSIILLTFAQAYFSIFPREEGGEERRSPTPSRKIHYNYS</sequence>
<keyword evidence="3" id="KW-1185">Reference proteome</keyword>
<dbReference type="PANTHER" id="PTHR31549">
    <property type="entry name" value="PROTEIN, PUTATIVE (DUF247)-RELATED-RELATED"/>
    <property type="match status" value="1"/>
</dbReference>
<feature type="transmembrane region" description="Helical" evidence="1">
    <location>
        <begin position="442"/>
        <end position="466"/>
    </location>
</feature>
<organism evidence="2 3">
    <name type="scientific">Protea cynaroides</name>
    <dbReference type="NCBI Taxonomy" id="273540"/>
    <lineage>
        <taxon>Eukaryota</taxon>
        <taxon>Viridiplantae</taxon>
        <taxon>Streptophyta</taxon>
        <taxon>Embryophyta</taxon>
        <taxon>Tracheophyta</taxon>
        <taxon>Spermatophyta</taxon>
        <taxon>Magnoliopsida</taxon>
        <taxon>Proteales</taxon>
        <taxon>Proteaceae</taxon>
        <taxon>Protea</taxon>
    </lineage>
</organism>
<dbReference type="Proteomes" id="UP001141806">
    <property type="component" value="Unassembled WGS sequence"/>
</dbReference>
<keyword evidence="1" id="KW-0472">Membrane</keyword>
<dbReference type="OrthoDB" id="1849062at2759"/>
<gene>
    <name evidence="2" type="ORF">NE237_004684</name>
</gene>
<evidence type="ECO:0000313" key="3">
    <source>
        <dbReference type="Proteomes" id="UP001141806"/>
    </source>
</evidence>
<dbReference type="AlphaFoldDB" id="A0A9Q0KJF1"/>
<protein>
    <submittedName>
        <fullName evidence="2">Uncharacterized protein</fullName>
    </submittedName>
</protein>